<evidence type="ECO:0000256" key="2">
    <source>
        <dbReference type="ARBA" id="ARBA00022670"/>
    </source>
</evidence>
<accession>A0ABT0S8P2</accession>
<feature type="domain" description="Peptidase M13 C-terminal" evidence="7">
    <location>
        <begin position="508"/>
        <end position="708"/>
    </location>
</feature>
<dbReference type="EMBL" id="JAMGBB010000001">
    <property type="protein sequence ID" value="MCL6740764.1"/>
    <property type="molecule type" value="Genomic_DNA"/>
</dbReference>
<dbReference type="InterPro" id="IPR000718">
    <property type="entry name" value="Peptidase_M13"/>
</dbReference>
<comment type="caution">
    <text evidence="9">The sequence shown here is derived from an EMBL/GenBank/DDBJ whole genome shotgun (WGS) entry which is preliminary data.</text>
</comment>
<proteinExistence type="predicted"/>
<keyword evidence="6" id="KW-0482">Metalloprotease</keyword>
<dbReference type="PANTHER" id="PTHR11733">
    <property type="entry name" value="ZINC METALLOPROTEASE FAMILY M13 NEPRILYSIN-RELATED"/>
    <property type="match status" value="1"/>
</dbReference>
<evidence type="ECO:0000256" key="4">
    <source>
        <dbReference type="ARBA" id="ARBA00022801"/>
    </source>
</evidence>
<reference evidence="9" key="1">
    <citation type="submission" date="2022-05" db="EMBL/GenBank/DDBJ databases">
        <authorList>
            <person name="Jo J.-H."/>
            <person name="Im W.-T."/>
        </authorList>
    </citation>
    <scope>NUCLEOTIDE SEQUENCE</scope>
    <source>
        <strain evidence="9">RB56-2</strain>
    </source>
</reference>
<dbReference type="InterPro" id="IPR018497">
    <property type="entry name" value="Peptidase_M13_C"/>
</dbReference>
<keyword evidence="5" id="KW-0862">Zinc</keyword>
<evidence type="ECO:0000313" key="9">
    <source>
        <dbReference type="EMBL" id="MCL6740764.1"/>
    </source>
</evidence>
<evidence type="ECO:0000256" key="1">
    <source>
        <dbReference type="ARBA" id="ARBA00001947"/>
    </source>
</evidence>
<dbReference type="PRINTS" id="PR00786">
    <property type="entry name" value="NEPRILYSIN"/>
</dbReference>
<keyword evidence="3" id="KW-0479">Metal-binding</keyword>
<feature type="domain" description="Peptidase M13 N-terminal" evidence="8">
    <location>
        <begin position="69"/>
        <end position="456"/>
    </location>
</feature>
<dbReference type="Pfam" id="PF01431">
    <property type="entry name" value="Peptidase_M13"/>
    <property type="match status" value="1"/>
</dbReference>
<evidence type="ECO:0000256" key="5">
    <source>
        <dbReference type="ARBA" id="ARBA00022833"/>
    </source>
</evidence>
<keyword evidence="4" id="KW-0378">Hydrolase</keyword>
<dbReference type="Gene3D" id="1.10.1380.10">
    <property type="entry name" value="Neutral endopeptidase , domain2"/>
    <property type="match status" value="1"/>
</dbReference>
<dbReference type="RefSeq" id="WP_249915181.1">
    <property type="nucleotide sequence ID" value="NZ_JAMGBB010000001.1"/>
</dbReference>
<dbReference type="PANTHER" id="PTHR11733:SF211">
    <property type="entry name" value="OLIGOPEPTIDASE LIPOPROTEIN M13 FAMILY"/>
    <property type="match status" value="1"/>
</dbReference>
<protein>
    <submittedName>
        <fullName evidence="9">M13 family metallopeptidase</fullName>
    </submittedName>
</protein>
<dbReference type="PROSITE" id="PS51885">
    <property type="entry name" value="NEPRILYSIN"/>
    <property type="match status" value="1"/>
</dbReference>
<evidence type="ECO:0000256" key="6">
    <source>
        <dbReference type="ARBA" id="ARBA00023049"/>
    </source>
</evidence>
<dbReference type="CDD" id="cd08662">
    <property type="entry name" value="M13"/>
    <property type="match status" value="1"/>
</dbReference>
<comment type="cofactor">
    <cofactor evidence="1">
        <name>Zn(2+)</name>
        <dbReference type="ChEBI" id="CHEBI:29105"/>
    </cofactor>
</comment>
<dbReference type="Proteomes" id="UP001165383">
    <property type="component" value="Unassembled WGS sequence"/>
</dbReference>
<name>A0ABT0S8P2_9SPHN</name>
<dbReference type="SUPFAM" id="SSF55486">
    <property type="entry name" value="Metalloproteases ('zincins'), catalytic domain"/>
    <property type="match status" value="1"/>
</dbReference>
<dbReference type="Gene3D" id="3.40.390.10">
    <property type="entry name" value="Collagenase (Catalytic Domain)"/>
    <property type="match status" value="1"/>
</dbReference>
<evidence type="ECO:0000313" key="10">
    <source>
        <dbReference type="Proteomes" id="UP001165383"/>
    </source>
</evidence>
<dbReference type="Pfam" id="PF05649">
    <property type="entry name" value="Peptidase_M13_N"/>
    <property type="match status" value="1"/>
</dbReference>
<dbReference type="InterPro" id="IPR008753">
    <property type="entry name" value="Peptidase_M13_N"/>
</dbReference>
<sequence length="711" mass="77296">MRLAKRWLQTAGIHWEKNMRTKLYALLLASAVPALAISACKGTADNQTEKAAVSASGIDLAAMDKSVKPGDDFYAYANGGWMKATEIPADRSSVGGFYIADQVREQHAKELIDGILKSNPAAGSDEARIRDFYNAYANTDAIDKAGMAPAKADLDAIAAIADKRALSAAIGSTLRADTDPLNATNFQTDNLFGIFVTQGLSTPGEQIPYLMQGGLGMPEREYYLSGDVDMAGLRAKYRTYVETVMKEAGNADPTAAADRIIGLETKIAQAHVSRQESEDFAKGAKVWTRAELEKNAPGIDWAALLDAAQLGSVQKFQAYHAGSIPKLSALVASQPLDAWKDWLAFHTLNQQASVLPKAIRDASFAFNGTALGGAKEQRPRDALALNAVGNQLQDAVGKAYVAKYFPAESKTEIQGMVEKIKAAFAQRVQALDWMAPSTKQEALKKVETIVVGVGYPDSWRDYSSLTVSPTDAYANVKNAGLAEYRYQIGKIGKPMDRAEWWMPPQLVNAVNLPVQNSLNFPAAILVRPFFDPKADAAFNYGAIGGVIGHEISHSFDNNGALFDSTGALRNWWTPADFARFQKSGDALAKQYDSYEPFPGLHINGKLTLGENIADVAGLQAAYEAYRASLNGKEAPVIDGFTGDQRFFIAYAQSWATKMRDEALKARIATDGHSPGNYRALTVRNIDAWYTAFNVKPGDKLYLDPKDRVKVW</sequence>
<evidence type="ECO:0000259" key="7">
    <source>
        <dbReference type="Pfam" id="PF01431"/>
    </source>
</evidence>
<dbReference type="InterPro" id="IPR024079">
    <property type="entry name" value="MetalloPept_cat_dom_sf"/>
</dbReference>
<keyword evidence="10" id="KW-1185">Reference proteome</keyword>
<gene>
    <name evidence="9" type="ORF">LZ518_06410</name>
</gene>
<evidence type="ECO:0000259" key="8">
    <source>
        <dbReference type="Pfam" id="PF05649"/>
    </source>
</evidence>
<dbReference type="InterPro" id="IPR042089">
    <property type="entry name" value="Peptidase_M13_dom_2"/>
</dbReference>
<keyword evidence="2" id="KW-0645">Protease</keyword>
<evidence type="ECO:0000256" key="3">
    <source>
        <dbReference type="ARBA" id="ARBA00022723"/>
    </source>
</evidence>
<organism evidence="9 10">
    <name type="scientific">Sphingomonas brevis</name>
    <dbReference type="NCBI Taxonomy" id="2908206"/>
    <lineage>
        <taxon>Bacteria</taxon>
        <taxon>Pseudomonadati</taxon>
        <taxon>Pseudomonadota</taxon>
        <taxon>Alphaproteobacteria</taxon>
        <taxon>Sphingomonadales</taxon>
        <taxon>Sphingomonadaceae</taxon>
        <taxon>Sphingomonas</taxon>
    </lineage>
</organism>